<dbReference type="SMART" id="SM00239">
    <property type="entry name" value="C2"/>
    <property type="match status" value="1"/>
</dbReference>
<dbReference type="GO" id="GO:0032391">
    <property type="term" value="C:photoreceptor connecting cilium"/>
    <property type="evidence" value="ECO:0007669"/>
    <property type="project" value="TreeGrafter"/>
</dbReference>
<dbReference type="PANTHER" id="PTHR14240:SF1">
    <property type="entry name" value="PROTEIN FANTOM-RELATED"/>
    <property type="match status" value="1"/>
</dbReference>
<comment type="caution">
    <text evidence="9">The sequence shown here is derived from an EMBL/GenBank/DDBJ whole genome shotgun (WGS) entry which is preliminary data.</text>
</comment>
<evidence type="ECO:0000313" key="9">
    <source>
        <dbReference type="EMBL" id="KAF4095404.1"/>
    </source>
</evidence>
<gene>
    <name evidence="9" type="ORF">G5714_024482</name>
</gene>
<dbReference type="GO" id="GO:0046548">
    <property type="term" value="P:retinal rod cell development"/>
    <property type="evidence" value="ECO:0007669"/>
    <property type="project" value="TreeGrafter"/>
</dbReference>
<evidence type="ECO:0000256" key="4">
    <source>
        <dbReference type="ARBA" id="ARBA00023069"/>
    </source>
</evidence>
<dbReference type="EMBL" id="JAAMOB010000025">
    <property type="protein sequence ID" value="KAF4095404.1"/>
    <property type="molecule type" value="Genomic_DNA"/>
</dbReference>
<keyword evidence="10" id="KW-1185">Reference proteome</keyword>
<dbReference type="PANTHER" id="PTHR14240">
    <property type="entry name" value="RETINITIS PIGMENTOSA GTPASE REGULATOR-INTERACTING PROTEIN"/>
    <property type="match status" value="1"/>
</dbReference>
<dbReference type="Pfam" id="PF00168">
    <property type="entry name" value="C2"/>
    <property type="match status" value="1"/>
</dbReference>
<evidence type="ECO:0000256" key="5">
    <source>
        <dbReference type="ARBA" id="ARBA00023273"/>
    </source>
</evidence>
<feature type="coiled-coil region" evidence="6">
    <location>
        <begin position="486"/>
        <end position="555"/>
    </location>
</feature>
<dbReference type="Gene3D" id="2.60.40.150">
    <property type="entry name" value="C2 domain"/>
    <property type="match status" value="3"/>
</dbReference>
<dbReference type="OrthoDB" id="2133912at2759"/>
<dbReference type="Pfam" id="PF11618">
    <property type="entry name" value="C2-C2_1"/>
    <property type="match status" value="1"/>
</dbReference>
<feature type="coiled-coil region" evidence="6">
    <location>
        <begin position="401"/>
        <end position="449"/>
    </location>
</feature>
<feature type="compositionally biased region" description="Polar residues" evidence="7">
    <location>
        <begin position="995"/>
        <end position="1010"/>
    </location>
</feature>
<dbReference type="InterPro" id="IPR035892">
    <property type="entry name" value="C2_domain_sf"/>
</dbReference>
<proteinExistence type="inferred from homology"/>
<feature type="domain" description="C2" evidence="8">
    <location>
        <begin position="763"/>
        <end position="887"/>
    </location>
</feature>
<evidence type="ECO:0000313" key="10">
    <source>
        <dbReference type="Proteomes" id="UP000579812"/>
    </source>
</evidence>
<evidence type="ECO:0000256" key="7">
    <source>
        <dbReference type="SAM" id="MobiDB-lite"/>
    </source>
</evidence>
<sequence length="1265" mass="144627">MMFARADETAGDIPVKDITVNPNGPATLPEALLSQNVRERQNVSKFSREELEDKFLRLHEENLTLKQHTCKQEDKIRRMATKLIRLVKDRKQSEGGRDVEMEEMMEELQEKVQELEKQNEGLKRRLLATKQQLQVQNRRHTPYSHIQPRINSGLRRLRDDMPLTASRPHTPKAGIRQVEGDMSAKPSQGLLPRYGHSLLDEARAEIRNLENVIESQQAQLEEMERSAEMLRDQLKRKEREFEESLLQMREHQASGQRLTIKDNVEMIKLQKLLSEKANTLTVLEGRFLQQQESMKTLKASHDAALVKVDEVSRQLKEERLKSLQLETQIQTRALDQRHTQELQERIQDLEKERDLLKENCDKLVKSAFDVSQEHKWKTREQQLKLQVAQLEMALKSDLTDKNQILDKIKAERDSYEKLMQENKELQLRYLEQKQQLDEIKERMKFFTKESEIDAAELSEALMLIKVRRSEKSGELGFLEKVEEDIKVDVERSLRELQATHAETIQELEKTRNMLIIQHKINKDYQAEVECVTRVMDDLKLEHELKSEKLAQLLDTRAAKIKKLEAQLKDIAYGTKTHVFRPDVTSDDVTDEFDETLRLARGENLLEIHLGRAQFTSEAIEGLKDKDPSTFCTYAFYDFELQSTAVVRGAHPAYSLTSQYLVRVDDLFLNYLHTSSVTVEVQLAEGLSFRTVAAGQLRLNQLLERDGKVFGTVRLVGVTDEIQVFGTLEYWIKLRVPMEQAIRLYKERVKALGYLNTSMRDSQTSSVPVPSSSSLMDGDLNELNVTIHTCCDLRSRGPHTQPSPYIIYKLYNFPDHDTPILSSTNEPQFEDHMVFSVAMNTDLDVFLKSEALVLYVFDDLDVESQLYLGKARVPLISLAHDKTITGMFELTDPEGLPSGQISVTLKWTFTYLPPASSAFTTQQIKITGRTTPERPTSQDKEKTQTETQPMTKDPPLIPQPTFSETPMPKPRQRTLPKSTTKRVSFVDVTELEKQMEQTTASDIEEPSSSVTPAPKTVIVMEAGEATAVSEEEDEEESHFSEGQVITASSQSDESEISEELQEPLTDVQGEDDDSDDCIVPAQSSQQKKQPSECIRVEIVSLSLKPGSRVAEDSGIVRLFVEYCFLGLPSVETPLSLKKPLPGHSVSYNFSNVIHVDKESNQPRRQTLRAVLEGRNKQLQHIKFTVVSDPPEEEEQDEECEDVGVAYLRIFDIMEKRTDMKDVSLNIVDVQDSSEVIGHLVVTVEALEALTSIMKDPERDRPLTTLA</sequence>
<dbReference type="CDD" id="cd00030">
    <property type="entry name" value="C2"/>
    <property type="match status" value="1"/>
</dbReference>
<keyword evidence="4" id="KW-0969">Cilium</keyword>
<name>A0A7J6BKH3_9TELE</name>
<dbReference type="AlphaFoldDB" id="A0A7J6BKH3"/>
<feature type="coiled-coil region" evidence="6">
    <location>
        <begin position="199"/>
        <end position="254"/>
    </location>
</feature>
<keyword evidence="5" id="KW-0966">Cell projection</keyword>
<dbReference type="InterPro" id="IPR031139">
    <property type="entry name" value="RPGRIP1_fam"/>
</dbReference>
<dbReference type="InterPro" id="IPR021656">
    <property type="entry name" value="C2-C2_1"/>
</dbReference>
<comment type="subcellular location">
    <subcellularLocation>
        <location evidence="1">Cell projection</location>
        <location evidence="1">Cilium</location>
    </subcellularLocation>
</comment>
<feature type="coiled-coil region" evidence="6">
    <location>
        <begin position="98"/>
        <end position="139"/>
    </location>
</feature>
<reference evidence="9 10" key="1">
    <citation type="submission" date="2020-04" db="EMBL/GenBank/DDBJ databases">
        <title>Chromosome-level genome assembly of a cyprinid fish Onychostoma macrolepis by integration of Nanopore Sequencing, Bionano and Hi-C technology.</title>
        <authorList>
            <person name="Wang D."/>
        </authorList>
    </citation>
    <scope>NUCLEOTIDE SEQUENCE [LARGE SCALE GENOMIC DNA]</scope>
    <source>
        <strain evidence="9">SWU-2019</strain>
        <tissue evidence="9">Muscle</tissue>
    </source>
</reference>
<evidence type="ECO:0000256" key="6">
    <source>
        <dbReference type="SAM" id="Coils"/>
    </source>
</evidence>
<feature type="compositionally biased region" description="Acidic residues" evidence="7">
    <location>
        <begin position="1051"/>
        <end position="1060"/>
    </location>
</feature>
<feature type="region of interest" description="Disordered" evidence="7">
    <location>
        <begin position="926"/>
        <end position="1014"/>
    </location>
</feature>
<dbReference type="Pfam" id="PF18111">
    <property type="entry name" value="RPGR1_C"/>
    <property type="match status" value="1"/>
</dbReference>
<accession>A0A7J6BKH3</accession>
<feature type="coiled-coil region" evidence="6">
    <location>
        <begin position="308"/>
        <end position="366"/>
    </location>
</feature>
<dbReference type="FunFam" id="2.60.40.150:FF:000073">
    <property type="entry name" value="protein fantom isoform X1"/>
    <property type="match status" value="1"/>
</dbReference>
<dbReference type="PROSITE" id="PS50004">
    <property type="entry name" value="C2"/>
    <property type="match status" value="1"/>
</dbReference>
<protein>
    <recommendedName>
        <fullName evidence="8">C2 domain-containing protein</fullName>
    </recommendedName>
</protein>
<comment type="similarity">
    <text evidence="2">Belongs to the RPGRIP1 family.</text>
</comment>
<organism evidence="9 10">
    <name type="scientific">Onychostoma macrolepis</name>
    <dbReference type="NCBI Taxonomy" id="369639"/>
    <lineage>
        <taxon>Eukaryota</taxon>
        <taxon>Metazoa</taxon>
        <taxon>Chordata</taxon>
        <taxon>Craniata</taxon>
        <taxon>Vertebrata</taxon>
        <taxon>Euteleostomi</taxon>
        <taxon>Actinopterygii</taxon>
        <taxon>Neopterygii</taxon>
        <taxon>Teleostei</taxon>
        <taxon>Ostariophysi</taxon>
        <taxon>Cypriniformes</taxon>
        <taxon>Cyprinidae</taxon>
        <taxon>Acrossocheilinae</taxon>
        <taxon>Onychostoma</taxon>
    </lineage>
</organism>
<evidence type="ECO:0000256" key="3">
    <source>
        <dbReference type="ARBA" id="ARBA00023054"/>
    </source>
</evidence>
<evidence type="ECO:0000256" key="1">
    <source>
        <dbReference type="ARBA" id="ARBA00004138"/>
    </source>
</evidence>
<keyword evidence="3 6" id="KW-0175">Coiled coil</keyword>
<dbReference type="SUPFAM" id="SSF49562">
    <property type="entry name" value="C2 domain (Calcium/lipid-binding domain, CaLB)"/>
    <property type="match status" value="2"/>
</dbReference>
<dbReference type="GO" id="GO:1905515">
    <property type="term" value="P:non-motile cilium assembly"/>
    <property type="evidence" value="ECO:0007669"/>
    <property type="project" value="TreeGrafter"/>
</dbReference>
<dbReference type="InterPro" id="IPR041091">
    <property type="entry name" value="RPGRIP1_C"/>
</dbReference>
<dbReference type="InterPro" id="IPR000008">
    <property type="entry name" value="C2_dom"/>
</dbReference>
<dbReference type="Proteomes" id="UP000579812">
    <property type="component" value="Unassembled WGS sequence"/>
</dbReference>
<evidence type="ECO:0000259" key="8">
    <source>
        <dbReference type="PROSITE" id="PS50004"/>
    </source>
</evidence>
<feature type="region of interest" description="Disordered" evidence="7">
    <location>
        <begin position="1028"/>
        <end position="1089"/>
    </location>
</feature>
<evidence type="ECO:0000256" key="2">
    <source>
        <dbReference type="ARBA" id="ARBA00006042"/>
    </source>
</evidence>
<dbReference type="GO" id="GO:0005856">
    <property type="term" value="C:cytoskeleton"/>
    <property type="evidence" value="ECO:0007669"/>
    <property type="project" value="UniProtKB-ARBA"/>
</dbReference>